<keyword evidence="2" id="KW-1185">Reference proteome</keyword>
<dbReference type="Proteomes" id="UP000238954">
    <property type="component" value="Chromosome"/>
</dbReference>
<evidence type="ECO:0000313" key="1">
    <source>
        <dbReference type="EMBL" id="PQM27038.1"/>
    </source>
</evidence>
<dbReference type="EMBL" id="PHFW01000003">
    <property type="protein sequence ID" value="PQM27038.1"/>
    <property type="molecule type" value="Genomic_DNA"/>
</dbReference>
<dbReference type="RefSeq" id="WP_106000408.1">
    <property type="nucleotide sequence ID" value="NZ_CM009578.1"/>
</dbReference>
<dbReference type="OrthoDB" id="9804993at2"/>
<protein>
    <submittedName>
        <fullName evidence="1">Esterase</fullName>
    </submittedName>
</protein>
<dbReference type="GO" id="GO:0016787">
    <property type="term" value="F:hydrolase activity"/>
    <property type="evidence" value="ECO:0007669"/>
    <property type="project" value="InterPro"/>
</dbReference>
<dbReference type="Pfam" id="PF06821">
    <property type="entry name" value="Ser_hydrolase"/>
    <property type="match status" value="1"/>
</dbReference>
<comment type="caution">
    <text evidence="1">The sequence shown here is derived from an EMBL/GenBank/DDBJ whole genome shotgun (WGS) entry which is preliminary data.</text>
</comment>
<reference evidence="2" key="1">
    <citation type="submission" date="2017-11" db="EMBL/GenBank/DDBJ databases">
        <title>The complete genome sequence of Sphingopyxis pomeranensis sp. nov. strain WS5A3p.</title>
        <authorList>
            <person name="Kaminski M.A."/>
        </authorList>
    </citation>
    <scope>NUCLEOTIDE SEQUENCE [LARGE SCALE GENOMIC DNA]</scope>
    <source>
        <strain evidence="2">WS5A3p</strain>
    </source>
</reference>
<dbReference type="SUPFAM" id="SSF53474">
    <property type="entry name" value="alpha/beta-Hydrolases"/>
    <property type="match status" value="1"/>
</dbReference>
<accession>A0A2S8B3Y8</accession>
<gene>
    <name evidence="1" type="ORF">CVO77_18940</name>
</gene>
<proteinExistence type="predicted"/>
<evidence type="ECO:0000313" key="2">
    <source>
        <dbReference type="Proteomes" id="UP000238954"/>
    </source>
</evidence>
<name>A0A2S8B3Y8_9SPHN</name>
<organism evidence="1 2">
    <name type="scientific">Sphingopyxis lindanitolerans</name>
    <dbReference type="NCBI Taxonomy" id="2054227"/>
    <lineage>
        <taxon>Bacteria</taxon>
        <taxon>Pseudomonadati</taxon>
        <taxon>Pseudomonadota</taxon>
        <taxon>Alphaproteobacteria</taxon>
        <taxon>Sphingomonadales</taxon>
        <taxon>Sphingomonadaceae</taxon>
        <taxon>Sphingopyxis</taxon>
    </lineage>
</organism>
<dbReference type="InterPro" id="IPR010662">
    <property type="entry name" value="RBBP9/YdeN"/>
</dbReference>
<sequence>MHNATIRHKILTIPGFHNSGPTHWQSLWEHKFANAERVELGRWAEPDRDAWVRRIAEAIEAESAPVLIAAHSLGCHAFAHWFAAASTPTRSRIAGALLVAPPDLSRLRHEPRITGFADTPGFTSRTPIIVVASDDDPYAKTAYIWRLARQWDARFVNAGPFGHINADSGVGDWPYGQYLLASLQPAPTPALADESQWLRAGDWPNRVRRDPQFEFKERAHRS</sequence>
<dbReference type="AlphaFoldDB" id="A0A2S8B3Y8"/>
<dbReference type="Gene3D" id="3.40.50.1820">
    <property type="entry name" value="alpha/beta hydrolase"/>
    <property type="match status" value="1"/>
</dbReference>
<dbReference type="InterPro" id="IPR029058">
    <property type="entry name" value="AB_hydrolase_fold"/>
</dbReference>